<evidence type="ECO:0000256" key="1">
    <source>
        <dbReference type="SAM" id="MobiDB-lite"/>
    </source>
</evidence>
<comment type="caution">
    <text evidence="2">The sequence shown here is derived from an EMBL/GenBank/DDBJ whole genome shotgun (WGS) entry which is preliminary data.</text>
</comment>
<dbReference type="AlphaFoldDB" id="A0A9N8HIE8"/>
<protein>
    <submittedName>
        <fullName evidence="2">Uncharacterized protein</fullName>
    </submittedName>
</protein>
<evidence type="ECO:0000313" key="2">
    <source>
        <dbReference type="EMBL" id="CAB9516368.1"/>
    </source>
</evidence>
<feature type="region of interest" description="Disordered" evidence="1">
    <location>
        <begin position="23"/>
        <end position="46"/>
    </location>
</feature>
<evidence type="ECO:0000313" key="3">
    <source>
        <dbReference type="Proteomes" id="UP001153069"/>
    </source>
</evidence>
<organism evidence="2 3">
    <name type="scientific">Seminavis robusta</name>
    <dbReference type="NCBI Taxonomy" id="568900"/>
    <lineage>
        <taxon>Eukaryota</taxon>
        <taxon>Sar</taxon>
        <taxon>Stramenopiles</taxon>
        <taxon>Ochrophyta</taxon>
        <taxon>Bacillariophyta</taxon>
        <taxon>Bacillariophyceae</taxon>
        <taxon>Bacillariophycidae</taxon>
        <taxon>Naviculales</taxon>
        <taxon>Naviculaceae</taxon>
        <taxon>Seminavis</taxon>
    </lineage>
</organism>
<dbReference type="EMBL" id="CAICTM010000777">
    <property type="protein sequence ID" value="CAB9516368.1"/>
    <property type="molecule type" value="Genomic_DNA"/>
</dbReference>
<keyword evidence="3" id="KW-1185">Reference proteome</keyword>
<sequence length="240" mass="27272">MIRSYLSRKYKISLEEARRCEREARQSLGLKGDNSDNSSDKEFAKVQKKAEEIAAAGLTTKKQTQKQAKKQELARENTSLSLVLNENGSLSHSRYTVPHLLDCAGVPHGRWKRIHAAVSSQLSPAVVQAREIKVRAFATLQNYQHYYHNEREIMRQILVSANLSNCAVVKATNIVSLANYLLNDKGILAEIEYESSRPLQAAQQEYFRDYEFVLPVGVRLTLVGKDDDFEEPEQDVIRAY</sequence>
<name>A0A9N8HIE8_9STRA</name>
<gene>
    <name evidence="2" type="ORF">SEMRO_778_G201130.1</name>
</gene>
<dbReference type="Proteomes" id="UP001153069">
    <property type="component" value="Unassembled WGS sequence"/>
</dbReference>
<proteinExistence type="predicted"/>
<reference evidence="2" key="1">
    <citation type="submission" date="2020-06" db="EMBL/GenBank/DDBJ databases">
        <authorList>
            <consortium name="Plant Systems Biology data submission"/>
        </authorList>
    </citation>
    <scope>NUCLEOTIDE SEQUENCE</scope>
    <source>
        <strain evidence="2">D6</strain>
    </source>
</reference>
<accession>A0A9N8HIE8</accession>